<dbReference type="SUPFAM" id="SSF51197">
    <property type="entry name" value="Clavaminate synthase-like"/>
    <property type="match status" value="1"/>
</dbReference>
<dbReference type="PANTHER" id="PTHR20883:SF15">
    <property type="entry name" value="PHYTANOYL-COA DIOXYGENASE DOMAIN-CONTAINING PROTEIN 1"/>
    <property type="match status" value="1"/>
</dbReference>
<dbReference type="GeneID" id="78775411"/>
<reference evidence="5 6" key="1">
    <citation type="submission" date="2019-12" db="EMBL/GenBank/DDBJ databases">
        <title>Chromosome-level assembly of the Caenorhabditis remanei genome.</title>
        <authorList>
            <person name="Teterina A.A."/>
            <person name="Willis J.H."/>
            <person name="Phillips P.C."/>
        </authorList>
    </citation>
    <scope>NUCLEOTIDE SEQUENCE [LARGE SCALE GENOMIC DNA]</scope>
    <source>
        <strain evidence="5 6">PX506</strain>
        <tissue evidence="5">Whole organism</tissue>
    </source>
</reference>
<comment type="cofactor">
    <cofactor evidence="1">
        <name>Fe cation</name>
        <dbReference type="ChEBI" id="CHEBI:24875"/>
    </cofactor>
</comment>
<evidence type="ECO:0000313" key="6">
    <source>
        <dbReference type="Proteomes" id="UP000483820"/>
    </source>
</evidence>
<dbReference type="InterPro" id="IPR008775">
    <property type="entry name" value="Phytyl_CoA_dOase-like"/>
</dbReference>
<evidence type="ECO:0000256" key="1">
    <source>
        <dbReference type="ARBA" id="ARBA00001962"/>
    </source>
</evidence>
<accession>A0A6A5GME9</accession>
<comment type="similarity">
    <text evidence="4">Belongs to the PhyH family. PHYHD1 subfamily.</text>
</comment>
<dbReference type="PANTHER" id="PTHR20883">
    <property type="entry name" value="PHYTANOYL-COA DIOXYGENASE DOMAIN CONTAINING 1"/>
    <property type="match status" value="1"/>
</dbReference>
<organism evidence="5 6">
    <name type="scientific">Caenorhabditis remanei</name>
    <name type="common">Caenorhabditis vulgaris</name>
    <dbReference type="NCBI Taxonomy" id="31234"/>
    <lineage>
        <taxon>Eukaryota</taxon>
        <taxon>Metazoa</taxon>
        <taxon>Ecdysozoa</taxon>
        <taxon>Nematoda</taxon>
        <taxon>Chromadorea</taxon>
        <taxon>Rhabditida</taxon>
        <taxon>Rhabditina</taxon>
        <taxon>Rhabditomorpha</taxon>
        <taxon>Rhabditoidea</taxon>
        <taxon>Rhabditidae</taxon>
        <taxon>Peloderinae</taxon>
        <taxon>Caenorhabditis</taxon>
    </lineage>
</organism>
<evidence type="ECO:0000313" key="5">
    <source>
        <dbReference type="EMBL" id="KAF1755804.1"/>
    </source>
</evidence>
<dbReference type="KEGG" id="crq:GCK72_012254"/>
<gene>
    <name evidence="5" type="ORF">GCK72_012254</name>
</gene>
<dbReference type="GO" id="GO:0046872">
    <property type="term" value="F:metal ion binding"/>
    <property type="evidence" value="ECO:0007669"/>
    <property type="project" value="UniProtKB-KW"/>
</dbReference>
<evidence type="ECO:0000256" key="2">
    <source>
        <dbReference type="ARBA" id="ARBA00022723"/>
    </source>
</evidence>
<dbReference type="RefSeq" id="XP_053583733.1">
    <property type="nucleotide sequence ID" value="XM_053728961.1"/>
</dbReference>
<sequence length="153" mass="17622">MSDLSQKFERDGFVENVFNDQEIEEMKGAIVEILDDMHLAEYPKMCFQRTMRKSSYKIRFFIEEGAVDKNGDLTVPKDKALNKIGLCLHFLDSTFKKMTFNTKIQKIFKEIGYQEPEVVQSMYIFKKPKIGGAVTGHADSTFLRVDPIDHLTG</sequence>
<protein>
    <submittedName>
        <fullName evidence="5">Uncharacterized protein</fullName>
    </submittedName>
</protein>
<dbReference type="AlphaFoldDB" id="A0A6A5GME9"/>
<dbReference type="Gene3D" id="2.60.120.620">
    <property type="entry name" value="q2cbj1_9rhob like domain"/>
    <property type="match status" value="1"/>
</dbReference>
<keyword evidence="2" id="KW-0479">Metal-binding</keyword>
<proteinExistence type="inferred from homology"/>
<dbReference type="Proteomes" id="UP000483820">
    <property type="component" value="Chromosome IV"/>
</dbReference>
<evidence type="ECO:0000256" key="3">
    <source>
        <dbReference type="ARBA" id="ARBA00023004"/>
    </source>
</evidence>
<evidence type="ECO:0000256" key="4">
    <source>
        <dbReference type="ARBA" id="ARBA00038356"/>
    </source>
</evidence>
<name>A0A6A5GME9_CAERE</name>
<dbReference type="EMBL" id="WUAV01000004">
    <property type="protein sequence ID" value="KAF1755804.1"/>
    <property type="molecule type" value="Genomic_DNA"/>
</dbReference>
<dbReference type="CTD" id="78775411"/>
<dbReference type="Pfam" id="PF05721">
    <property type="entry name" value="PhyH"/>
    <property type="match status" value="1"/>
</dbReference>
<keyword evidence="3" id="KW-0408">Iron</keyword>
<comment type="caution">
    <text evidence="5">The sequence shown here is derived from an EMBL/GenBank/DDBJ whole genome shotgun (WGS) entry which is preliminary data.</text>
</comment>